<evidence type="ECO:0000256" key="1">
    <source>
        <dbReference type="SAM" id="Coils"/>
    </source>
</evidence>
<dbReference type="Proteomes" id="UP000064525">
    <property type="component" value="Chromosome I"/>
</dbReference>
<keyword evidence="2" id="KW-0472">Membrane</keyword>
<proteinExistence type="predicted"/>
<dbReference type="KEGG" id="hty:BN2458_PEG1877"/>
<dbReference type="AlphaFoldDB" id="A0A0S4PWT4"/>
<feature type="coiled-coil region" evidence="1">
    <location>
        <begin position="98"/>
        <end position="125"/>
    </location>
</feature>
<keyword evidence="5" id="KW-1185">Reference proteome</keyword>
<dbReference type="EMBL" id="JRPF02000003">
    <property type="protein sequence ID" value="TLD78772.1"/>
    <property type="molecule type" value="Genomic_DNA"/>
</dbReference>
<dbReference type="PATRIC" id="fig|76936.10.peg.1831"/>
<evidence type="ECO:0000313" key="4">
    <source>
        <dbReference type="EMBL" id="TLD78772.1"/>
    </source>
</evidence>
<accession>A0A0S4PWT4</accession>
<dbReference type="EMBL" id="LN907858">
    <property type="protein sequence ID" value="CUU40760.1"/>
    <property type="molecule type" value="Genomic_DNA"/>
</dbReference>
<evidence type="ECO:0000313" key="3">
    <source>
        <dbReference type="EMBL" id="CUU40760.1"/>
    </source>
</evidence>
<protein>
    <submittedName>
        <fullName evidence="3">Membrane protein</fullName>
    </submittedName>
</protein>
<organism evidence="3 6">
    <name type="scientific">Helicobacter typhlonius</name>
    <dbReference type="NCBI Taxonomy" id="76936"/>
    <lineage>
        <taxon>Bacteria</taxon>
        <taxon>Pseudomonadati</taxon>
        <taxon>Campylobacterota</taxon>
        <taxon>Epsilonproteobacteria</taxon>
        <taxon>Campylobacterales</taxon>
        <taxon>Helicobacteraceae</taxon>
        <taxon>Helicobacter</taxon>
    </lineage>
</organism>
<keyword evidence="2" id="KW-1133">Transmembrane helix</keyword>
<evidence type="ECO:0000256" key="2">
    <source>
        <dbReference type="SAM" id="Phobius"/>
    </source>
</evidence>
<keyword evidence="1" id="KW-0175">Coiled coil</keyword>
<dbReference type="OrthoDB" id="5373140at2"/>
<evidence type="ECO:0000313" key="5">
    <source>
        <dbReference type="Proteomes" id="UP000029925"/>
    </source>
</evidence>
<feature type="transmembrane region" description="Helical" evidence="2">
    <location>
        <begin position="70"/>
        <end position="87"/>
    </location>
</feature>
<reference evidence="6" key="3">
    <citation type="submission" date="2015-11" db="EMBL/GenBank/DDBJ databases">
        <authorList>
            <person name="Anvar S.Y."/>
        </authorList>
    </citation>
    <scope>NUCLEOTIDE SEQUENCE [LARGE SCALE GENOMIC DNA]</scope>
</reference>
<reference evidence="4 5" key="1">
    <citation type="journal article" date="2014" name="Genome Announc.">
        <title>Draft genome sequences of eight enterohepatic helicobacter species isolated from both laboratory and wild rodents.</title>
        <authorList>
            <person name="Sheh A."/>
            <person name="Shen Z."/>
            <person name="Fox J.G."/>
        </authorList>
    </citation>
    <scope>NUCLEOTIDE SEQUENCE [LARGE SCALE GENOMIC DNA]</scope>
    <source>
        <strain evidence="4 5">MIT 98-6810</strain>
    </source>
</reference>
<dbReference type="STRING" id="76936.BN2458_PEG1877"/>
<evidence type="ECO:0000313" key="6">
    <source>
        <dbReference type="Proteomes" id="UP000064525"/>
    </source>
</evidence>
<gene>
    <name evidence="3" type="ORF">BN2458_PEG1877</name>
    <name evidence="4" type="ORF">LS75_003185</name>
</gene>
<sequence length="130" mass="15662">MSEEYPLQDIILPKLRTNQWGEWHTKANERMSLAKEHERVNEWEKDALLESLEEQEVKKPSLGFKELRNGLLIVLFVLFFCVPKIYLTNNIYYLSKDIINLQTQYDILLDENKRLKHELEGMRYEFLMGR</sequence>
<dbReference type="Proteomes" id="UP000029925">
    <property type="component" value="Unassembled WGS sequence"/>
</dbReference>
<name>A0A0S4PWT4_9HELI</name>
<keyword evidence="2" id="KW-0812">Transmembrane</keyword>
<dbReference type="GeneID" id="78152003"/>
<dbReference type="RefSeq" id="WP_052082171.1">
    <property type="nucleotide sequence ID" value="NZ_CAJTQN010000001.1"/>
</dbReference>
<reference evidence="3" key="2">
    <citation type="submission" date="2015-11" db="EMBL/GenBank/DDBJ databases">
        <authorList>
            <person name="Zhang Y."/>
            <person name="Guo Z."/>
        </authorList>
    </citation>
    <scope>NUCLEOTIDE SEQUENCE</scope>
    <source>
        <strain evidence="3">1</strain>
    </source>
</reference>